<dbReference type="GO" id="GO:0046872">
    <property type="term" value="F:metal ion binding"/>
    <property type="evidence" value="ECO:0007669"/>
    <property type="project" value="UniProtKB-KW"/>
</dbReference>
<organism evidence="7 8">
    <name type="scientific">Bradyrhizobium betae</name>
    <dbReference type="NCBI Taxonomy" id="244734"/>
    <lineage>
        <taxon>Bacteria</taxon>
        <taxon>Pseudomonadati</taxon>
        <taxon>Pseudomonadota</taxon>
        <taxon>Alphaproteobacteria</taxon>
        <taxon>Hyphomicrobiales</taxon>
        <taxon>Nitrobacteraceae</taxon>
        <taxon>Bradyrhizobium</taxon>
    </lineage>
</organism>
<dbReference type="RefSeq" id="WP_257180167.1">
    <property type="nucleotide sequence ID" value="NZ_CP028989.1"/>
</dbReference>
<keyword evidence="4" id="KW-0408">Iron</keyword>
<reference evidence="7" key="1">
    <citation type="submission" date="2018-04" db="EMBL/GenBank/DDBJ databases">
        <title>Genomes of Endosymbiotic and Endophytic Bradyrhizobium Publication status.</title>
        <authorList>
            <person name="Guha S."/>
            <person name="Jorrin B."/>
            <person name="Sarkar M."/>
            <person name="Poole P.S."/>
            <person name="DasGupta M."/>
        </authorList>
    </citation>
    <scope>NUCLEOTIDE SEQUENCE</scope>
    <source>
        <strain evidence="7">WBOS16</strain>
    </source>
</reference>
<dbReference type="GO" id="GO:0016829">
    <property type="term" value="F:lyase activity"/>
    <property type="evidence" value="ECO:0007669"/>
    <property type="project" value="UniProtKB-KW"/>
</dbReference>
<keyword evidence="2" id="KW-0349">Heme</keyword>
<evidence type="ECO:0000256" key="6">
    <source>
        <dbReference type="ARBA" id="ARBA00034312"/>
    </source>
</evidence>
<evidence type="ECO:0000313" key="7">
    <source>
        <dbReference type="EMBL" id="UUO67822.1"/>
    </source>
</evidence>
<evidence type="ECO:0000256" key="5">
    <source>
        <dbReference type="ARBA" id="ARBA00023239"/>
    </source>
</evidence>
<comment type="cofactor">
    <cofactor evidence="1">
        <name>heme b</name>
        <dbReference type="ChEBI" id="CHEBI:60344"/>
    </cofactor>
</comment>
<comment type="similarity">
    <text evidence="6">Belongs to the heme-containing dehydratase family.</text>
</comment>
<dbReference type="Pfam" id="PF13816">
    <property type="entry name" value="Dehydratase_hem"/>
    <property type="match status" value="1"/>
</dbReference>
<gene>
    <name evidence="7" type="ORF">DCM83_23150</name>
</gene>
<sequence>MESAIPLHLETTRTRHKRVPDDCQPPYPSFVARYRPGVSRVVMAYFGVQHHGNAPAAAAEALAEIAAKFAAAGGPSHWDRARYVDQAGYETIISVGYWDDIVRFDAWFEPAREAWTGRQREGMGTFIEVLRPTVARHETLFSSPDRTEGVAAVAEGMSGEVQEHAYWGGMRDRIPLSQTDAMASGGTPKLVRDGARLRVVAHDNLCLIRSGQDWSDTEASERKLYLDDVEPVLREGMDFLRDDGLAIGCYANRYMRLVSADGSMSEKSYGQSWWKSLAALERWAESHPTHVRIFGAAMKYLSTLGPSARLRLYHEVTVAAADEQFFEYLNCHDRTGMLASVEAASA</sequence>
<evidence type="ECO:0000256" key="1">
    <source>
        <dbReference type="ARBA" id="ARBA00001970"/>
    </source>
</evidence>
<name>A0AAE9NAI2_9BRAD</name>
<dbReference type="AlphaFoldDB" id="A0AAE9NAI2"/>
<evidence type="ECO:0000256" key="4">
    <source>
        <dbReference type="ARBA" id="ARBA00023004"/>
    </source>
</evidence>
<dbReference type="InterPro" id="IPR025702">
    <property type="entry name" value="OXD"/>
</dbReference>
<evidence type="ECO:0000313" key="8">
    <source>
        <dbReference type="Proteomes" id="UP001058872"/>
    </source>
</evidence>
<keyword evidence="3" id="KW-0479">Metal-binding</keyword>
<evidence type="ECO:0000256" key="2">
    <source>
        <dbReference type="ARBA" id="ARBA00022617"/>
    </source>
</evidence>
<keyword evidence="5" id="KW-0456">Lyase</keyword>
<protein>
    <submittedName>
        <fullName evidence="7">Phenylacetaldoxime dehydratase</fullName>
    </submittedName>
</protein>
<dbReference type="EMBL" id="CP028989">
    <property type="protein sequence ID" value="UUO67822.1"/>
    <property type="molecule type" value="Genomic_DNA"/>
</dbReference>
<accession>A0AAE9NAI2</accession>
<proteinExistence type="inferred from homology"/>
<dbReference type="Proteomes" id="UP001058872">
    <property type="component" value="Chromosome"/>
</dbReference>
<evidence type="ECO:0000256" key="3">
    <source>
        <dbReference type="ARBA" id="ARBA00022723"/>
    </source>
</evidence>